<dbReference type="Pfam" id="PF01699">
    <property type="entry name" value="Na_Ca_ex"/>
    <property type="match status" value="2"/>
</dbReference>
<feature type="transmembrane region" description="Helical" evidence="10">
    <location>
        <begin position="47"/>
        <end position="66"/>
    </location>
</feature>
<feature type="transmembrane region" description="Helical" evidence="10">
    <location>
        <begin position="340"/>
        <end position="367"/>
    </location>
</feature>
<keyword evidence="9 10" id="KW-0472">Membrane</keyword>
<keyword evidence="10" id="KW-0926">Vacuole</keyword>
<dbReference type="NCBIfam" id="TIGR00846">
    <property type="entry name" value="caca2"/>
    <property type="match status" value="1"/>
</dbReference>
<protein>
    <recommendedName>
        <fullName evidence="10">Vacuolar calcium ion transporter</fullName>
    </recommendedName>
</protein>
<keyword evidence="3 10" id="KW-0813">Transport</keyword>
<dbReference type="STRING" id="1051890.A0A3N4LIQ2"/>
<dbReference type="FunCoup" id="A0A3N4LIQ2">
    <property type="interactions" value="37"/>
</dbReference>
<dbReference type="GO" id="GO:0012505">
    <property type="term" value="C:endomembrane system"/>
    <property type="evidence" value="ECO:0007669"/>
    <property type="project" value="UniProtKB-SubCell"/>
</dbReference>
<dbReference type="OrthoDB" id="1699231at2759"/>
<dbReference type="Gene3D" id="1.20.1420.30">
    <property type="entry name" value="NCX, central ion-binding region"/>
    <property type="match status" value="2"/>
</dbReference>
<feature type="region of interest" description="Disordered" evidence="11">
    <location>
        <begin position="1"/>
        <end position="28"/>
    </location>
</feature>
<feature type="domain" description="Sodium/calcium exchanger membrane region" evidence="12">
    <location>
        <begin position="71"/>
        <end position="227"/>
    </location>
</feature>
<feature type="transmembrane region" description="Helical" evidence="10">
    <location>
        <begin position="72"/>
        <end position="91"/>
    </location>
</feature>
<dbReference type="InterPro" id="IPR044880">
    <property type="entry name" value="NCX_ion-bd_dom_sf"/>
</dbReference>
<evidence type="ECO:0000256" key="2">
    <source>
        <dbReference type="ARBA" id="ARBA00008170"/>
    </source>
</evidence>
<feature type="transmembrane region" description="Helical" evidence="10">
    <location>
        <begin position="169"/>
        <end position="191"/>
    </location>
</feature>
<dbReference type="InterPro" id="IPR004798">
    <property type="entry name" value="CAX-like"/>
</dbReference>
<feature type="domain" description="Sodium/calcium exchanger membrane region" evidence="12">
    <location>
        <begin position="277"/>
        <end position="419"/>
    </location>
</feature>
<feature type="region of interest" description="Disordered" evidence="11">
    <location>
        <begin position="242"/>
        <end position="265"/>
    </location>
</feature>
<evidence type="ECO:0000313" key="14">
    <source>
        <dbReference type="Proteomes" id="UP000267821"/>
    </source>
</evidence>
<keyword evidence="4 10" id="KW-0109">Calcium transport</keyword>
<evidence type="ECO:0000256" key="6">
    <source>
        <dbReference type="ARBA" id="ARBA00022837"/>
    </source>
</evidence>
<feature type="compositionally biased region" description="Basic and acidic residues" evidence="11">
    <location>
        <begin position="1"/>
        <end position="15"/>
    </location>
</feature>
<evidence type="ECO:0000256" key="8">
    <source>
        <dbReference type="ARBA" id="ARBA00023065"/>
    </source>
</evidence>
<sequence>MSRRTQFRENDEEASRNFSPNEHSSLLGKSKRKANSAWNTTRAFLRLNYCNILLPIVPVALVFGFLDVNPVAIFVLNFLAIVPLASVLSDATEELAEHVGHTLGGLLNATFGNATELIISIFALKKGEIRIVQASMLGSILSNMLLVLGMCFFFGGLGRSEQTFNNTAASTMASLMAVASASLIIPAALYQTMALTKEPNFDSILLLSRATAIVILILYLMYIYFQFYSHHRFFTEDGGTTQLARETESQHTNGGSTATTTPSGAPQDAVLTRNQAAVVLFLATVIVSICADYLVKTIDNIVDAVGLSKTFIGLILIPIVGNAAEHVTSVVVAMEDKMNLAVNIAIGSGLQIALLVTPLLVILGWIIGQPMSLYFQTFETVVFFVSVLVANFLILDGKSNYLEGAMLIGIYAIIAVSFYVYPDNAVNNGFGPH</sequence>
<organism evidence="13 14">
    <name type="scientific">Terfezia boudieri ATCC MYA-4762</name>
    <dbReference type="NCBI Taxonomy" id="1051890"/>
    <lineage>
        <taxon>Eukaryota</taxon>
        <taxon>Fungi</taxon>
        <taxon>Dikarya</taxon>
        <taxon>Ascomycota</taxon>
        <taxon>Pezizomycotina</taxon>
        <taxon>Pezizomycetes</taxon>
        <taxon>Pezizales</taxon>
        <taxon>Pezizaceae</taxon>
        <taxon>Terfezia</taxon>
    </lineage>
</organism>
<dbReference type="AlphaFoldDB" id="A0A3N4LIQ2"/>
<keyword evidence="5 10" id="KW-0812">Transmembrane</keyword>
<dbReference type="GO" id="GO:0000329">
    <property type="term" value="C:fungal-type vacuole membrane"/>
    <property type="evidence" value="ECO:0007669"/>
    <property type="project" value="TreeGrafter"/>
</dbReference>
<evidence type="ECO:0000256" key="10">
    <source>
        <dbReference type="RuleBase" id="RU365028"/>
    </source>
</evidence>
<dbReference type="GO" id="GO:0006874">
    <property type="term" value="P:intracellular calcium ion homeostasis"/>
    <property type="evidence" value="ECO:0007669"/>
    <property type="project" value="TreeGrafter"/>
</dbReference>
<dbReference type="InterPro" id="IPR004837">
    <property type="entry name" value="NaCa_Exmemb"/>
</dbReference>
<evidence type="ECO:0000259" key="12">
    <source>
        <dbReference type="Pfam" id="PF01699"/>
    </source>
</evidence>
<dbReference type="PANTHER" id="PTHR31503">
    <property type="entry name" value="VACUOLAR CALCIUM ION TRANSPORTER"/>
    <property type="match status" value="1"/>
</dbReference>
<name>A0A3N4LIQ2_9PEZI</name>
<dbReference type="NCBIfam" id="TIGR00378">
    <property type="entry name" value="cax"/>
    <property type="match status" value="1"/>
</dbReference>
<proteinExistence type="inferred from homology"/>
<evidence type="ECO:0000256" key="3">
    <source>
        <dbReference type="ARBA" id="ARBA00022448"/>
    </source>
</evidence>
<feature type="transmembrane region" description="Helical" evidence="10">
    <location>
        <begin position="203"/>
        <end position="225"/>
    </location>
</feature>
<comment type="function">
    <text evidence="10">Has a role in promoting intracellular calcium ion sequestration via the exchange of calcium ions for hydrogen ions across the vacuolar membrane. Involved also in manganese ion homeostasis via its uptake into the vacuole.</text>
</comment>
<dbReference type="InterPro" id="IPR004713">
    <property type="entry name" value="CaH_exchang"/>
</dbReference>
<evidence type="ECO:0000256" key="4">
    <source>
        <dbReference type="ARBA" id="ARBA00022568"/>
    </source>
</evidence>
<feature type="transmembrane region" description="Helical" evidence="10">
    <location>
        <begin position="276"/>
        <end position="295"/>
    </location>
</feature>
<gene>
    <name evidence="13" type="ORF">L211DRAFT_790233</name>
</gene>
<dbReference type="EMBL" id="ML121558">
    <property type="protein sequence ID" value="RPB21568.1"/>
    <property type="molecule type" value="Genomic_DNA"/>
</dbReference>
<feature type="transmembrane region" description="Helical" evidence="10">
    <location>
        <begin position="373"/>
        <end position="394"/>
    </location>
</feature>
<dbReference type="FunFam" id="1.20.1420.30:FF:000011">
    <property type="entry name" value="Vacuolar calcium ion transporter"/>
    <property type="match status" value="1"/>
</dbReference>
<evidence type="ECO:0000256" key="9">
    <source>
        <dbReference type="ARBA" id="ARBA00023136"/>
    </source>
</evidence>
<feature type="transmembrane region" description="Helical" evidence="10">
    <location>
        <begin position="103"/>
        <end position="124"/>
    </location>
</feature>
<keyword evidence="6 10" id="KW-0106">Calcium</keyword>
<reference evidence="13 14" key="1">
    <citation type="journal article" date="2018" name="Nat. Ecol. Evol.">
        <title>Pezizomycetes genomes reveal the molecular basis of ectomycorrhizal truffle lifestyle.</title>
        <authorList>
            <person name="Murat C."/>
            <person name="Payen T."/>
            <person name="Noel B."/>
            <person name="Kuo A."/>
            <person name="Morin E."/>
            <person name="Chen J."/>
            <person name="Kohler A."/>
            <person name="Krizsan K."/>
            <person name="Balestrini R."/>
            <person name="Da Silva C."/>
            <person name="Montanini B."/>
            <person name="Hainaut M."/>
            <person name="Levati E."/>
            <person name="Barry K.W."/>
            <person name="Belfiori B."/>
            <person name="Cichocki N."/>
            <person name="Clum A."/>
            <person name="Dockter R.B."/>
            <person name="Fauchery L."/>
            <person name="Guy J."/>
            <person name="Iotti M."/>
            <person name="Le Tacon F."/>
            <person name="Lindquist E.A."/>
            <person name="Lipzen A."/>
            <person name="Malagnac F."/>
            <person name="Mello A."/>
            <person name="Molinier V."/>
            <person name="Miyauchi S."/>
            <person name="Poulain J."/>
            <person name="Riccioni C."/>
            <person name="Rubini A."/>
            <person name="Sitrit Y."/>
            <person name="Splivallo R."/>
            <person name="Traeger S."/>
            <person name="Wang M."/>
            <person name="Zifcakova L."/>
            <person name="Wipf D."/>
            <person name="Zambonelli A."/>
            <person name="Paolocci F."/>
            <person name="Nowrousian M."/>
            <person name="Ottonello S."/>
            <person name="Baldrian P."/>
            <person name="Spatafora J.W."/>
            <person name="Henrissat B."/>
            <person name="Nagy L.G."/>
            <person name="Aury J.M."/>
            <person name="Wincker P."/>
            <person name="Grigoriev I.V."/>
            <person name="Bonfante P."/>
            <person name="Martin F.M."/>
        </authorList>
    </citation>
    <scope>NUCLEOTIDE SEQUENCE [LARGE SCALE GENOMIC DNA]</scope>
    <source>
        <strain evidence="13 14">ATCC MYA-4762</strain>
    </source>
</reference>
<keyword evidence="7 10" id="KW-1133">Transmembrane helix</keyword>
<evidence type="ECO:0000256" key="1">
    <source>
        <dbReference type="ARBA" id="ARBA00004127"/>
    </source>
</evidence>
<keyword evidence="8 10" id="KW-0406">Ion transport</keyword>
<feature type="transmembrane region" description="Helical" evidence="10">
    <location>
        <begin position="401"/>
        <end position="421"/>
    </location>
</feature>
<evidence type="ECO:0000256" key="7">
    <source>
        <dbReference type="ARBA" id="ARBA00022989"/>
    </source>
</evidence>
<dbReference type="PANTHER" id="PTHR31503:SF22">
    <property type="entry name" value="VACUOLAR CALCIUM ION TRANSPORTER"/>
    <property type="match status" value="1"/>
</dbReference>
<feature type="compositionally biased region" description="Low complexity" evidence="11">
    <location>
        <begin position="254"/>
        <end position="265"/>
    </location>
</feature>
<keyword evidence="10" id="KW-0050">Antiport</keyword>
<evidence type="ECO:0000313" key="13">
    <source>
        <dbReference type="EMBL" id="RPB21568.1"/>
    </source>
</evidence>
<dbReference type="InParanoid" id="A0A3N4LIQ2"/>
<comment type="caution">
    <text evidence="10">Lacks conserved residue(s) required for the propagation of feature annotation.</text>
</comment>
<dbReference type="Proteomes" id="UP000267821">
    <property type="component" value="Unassembled WGS sequence"/>
</dbReference>
<accession>A0A3N4LIQ2</accession>
<comment type="subcellular location">
    <subcellularLocation>
        <location evidence="1">Endomembrane system</location>
        <topology evidence="1">Multi-pass membrane protein</topology>
    </subcellularLocation>
    <subcellularLocation>
        <location evidence="10">Vacuole membrane</location>
    </subcellularLocation>
</comment>
<keyword evidence="14" id="KW-1185">Reference proteome</keyword>
<dbReference type="GO" id="GO:0015369">
    <property type="term" value="F:calcium:proton antiporter activity"/>
    <property type="evidence" value="ECO:0007669"/>
    <property type="project" value="UniProtKB-UniRule"/>
</dbReference>
<feature type="transmembrane region" description="Helical" evidence="10">
    <location>
        <begin position="136"/>
        <end position="157"/>
    </location>
</feature>
<evidence type="ECO:0000256" key="5">
    <source>
        <dbReference type="ARBA" id="ARBA00022692"/>
    </source>
</evidence>
<evidence type="ECO:0000256" key="11">
    <source>
        <dbReference type="SAM" id="MobiDB-lite"/>
    </source>
</evidence>
<comment type="similarity">
    <text evidence="2 10">Belongs to the Ca(2+):cation antiporter (CaCA) (TC 2.A.19) family.</text>
</comment>